<protein>
    <submittedName>
        <fullName evidence="2">Glycine dehydrogenase</fullName>
    </submittedName>
</protein>
<dbReference type="RefSeq" id="WP_318751010.1">
    <property type="nucleotide sequence ID" value="NZ_CP132508.1"/>
</dbReference>
<evidence type="ECO:0000256" key="1">
    <source>
        <dbReference type="SAM" id="MobiDB-lite"/>
    </source>
</evidence>
<dbReference type="Proteomes" id="UP001304683">
    <property type="component" value="Chromosome"/>
</dbReference>
<reference evidence="2 3" key="1">
    <citation type="submission" date="2023-08" db="EMBL/GenBank/DDBJ databases">
        <title>Genome sequence of Thermaerobacter compostii strain Ins1, a spore-forming filamentous bacterium isolated from a deep geothermal reservoir.</title>
        <authorList>
            <person name="Bregnard D."/>
            <person name="Gonzalez D."/>
            <person name="Junier P."/>
        </authorList>
    </citation>
    <scope>NUCLEOTIDE SEQUENCE [LARGE SCALE GENOMIC DNA]</scope>
    <source>
        <strain evidence="2 3">Ins1</strain>
    </source>
</reference>
<dbReference type="EMBL" id="CP132508">
    <property type="protein sequence ID" value="WPD19491.1"/>
    <property type="molecule type" value="Genomic_DNA"/>
</dbReference>
<evidence type="ECO:0000313" key="2">
    <source>
        <dbReference type="EMBL" id="WPD19491.1"/>
    </source>
</evidence>
<sequence>MLSSRRRLVADLQRLEAADPSLAGLTARLEPLLELLDAVDAGATLDVWVEFMGGHAVVADVASKFRGLVRDAAGPGLGFEGDAGELVLLLHHIGPVRREHGSGGVRVLLATGESAWFRAVRPGHSGLSRPPRPSRPSRPSRP</sequence>
<feature type="region of interest" description="Disordered" evidence="1">
    <location>
        <begin position="121"/>
        <end position="142"/>
    </location>
</feature>
<accession>A0ABZ0QPZ4</accession>
<proteinExistence type="predicted"/>
<organism evidence="2 3">
    <name type="scientific">Thermaerobacter composti</name>
    <dbReference type="NCBI Taxonomy" id="554949"/>
    <lineage>
        <taxon>Bacteria</taxon>
        <taxon>Bacillati</taxon>
        <taxon>Bacillota</taxon>
        <taxon>Clostridia</taxon>
        <taxon>Eubacteriales</taxon>
        <taxon>Clostridiales Family XVII. Incertae Sedis</taxon>
        <taxon>Thermaerobacter</taxon>
    </lineage>
</organism>
<keyword evidence="3" id="KW-1185">Reference proteome</keyword>
<name>A0ABZ0QPZ4_9FIRM</name>
<gene>
    <name evidence="2" type="ORF">Q5761_02140</name>
</gene>
<evidence type="ECO:0000313" key="3">
    <source>
        <dbReference type="Proteomes" id="UP001304683"/>
    </source>
</evidence>